<proteinExistence type="predicted"/>
<organism evidence="2 3">
    <name type="scientific">Thalassobacillus hwangdonensis</name>
    <dbReference type="NCBI Taxonomy" id="546108"/>
    <lineage>
        <taxon>Bacteria</taxon>
        <taxon>Bacillati</taxon>
        <taxon>Bacillota</taxon>
        <taxon>Bacilli</taxon>
        <taxon>Bacillales</taxon>
        <taxon>Bacillaceae</taxon>
        <taxon>Thalassobacillus</taxon>
    </lineage>
</organism>
<dbReference type="PANTHER" id="PTHR30050">
    <property type="entry name" value="CHROMOSOMAL REPLICATION INITIATOR PROTEIN DNAA"/>
    <property type="match status" value="1"/>
</dbReference>
<dbReference type="InterPro" id="IPR003593">
    <property type="entry name" value="AAA+_ATPase"/>
</dbReference>
<protein>
    <submittedName>
        <fullName evidence="2">Primosomal protein DnaI</fullName>
    </submittedName>
</protein>
<dbReference type="Pfam" id="PF07319">
    <property type="entry name" value="DnaI_N"/>
    <property type="match status" value="1"/>
</dbReference>
<feature type="domain" description="AAA+ ATPase" evidence="1">
    <location>
        <begin position="160"/>
        <end position="286"/>
    </location>
</feature>
<dbReference type="RefSeq" id="WP_386057958.1">
    <property type="nucleotide sequence ID" value="NZ_JBHTKL010000001.1"/>
</dbReference>
<evidence type="ECO:0000259" key="1">
    <source>
        <dbReference type="SMART" id="SM00382"/>
    </source>
</evidence>
<sequence length="312" mass="36097">MDSIQTSLKKWMRENKDFASNYKKIRHELLNSHEVKSLLKNNPSLDEASIDRQLMKLYEYHTQSKECESCPSLDGCINIMKGFTPTMEVEGKNIHLTYDKCHRKVADDSQKKEQSLIKSLYMPREILEAKLERIDLEDGNRSNAIETMVAYLEDIKEELPSKGLYFHGPFGVGKTYFLGAIANRLSEKGIPSMIIYMPEFVREMKSSIKDDSISTKIDAFKKAPVLMLDDIGAESQSAWFRDEILGSILQYRMMERLPVFFSSNYNLKQLEEIFATSNRGEIERVKASRIIERIKQVSKDVPLYSHNRRNAD</sequence>
<dbReference type="Gene3D" id="3.40.50.300">
    <property type="entry name" value="P-loop containing nucleotide triphosphate hydrolases"/>
    <property type="match status" value="1"/>
</dbReference>
<accession>A0ABW3L1L2</accession>
<dbReference type="Proteomes" id="UP001596990">
    <property type="component" value="Unassembled WGS sequence"/>
</dbReference>
<dbReference type="PANTHER" id="PTHR30050:SF8">
    <property type="entry name" value="PRIMOSOMAL PROTEIN DNAI"/>
    <property type="match status" value="1"/>
</dbReference>
<dbReference type="InterPro" id="IPR027417">
    <property type="entry name" value="P-loop_NTPase"/>
</dbReference>
<dbReference type="Pfam" id="PF00308">
    <property type="entry name" value="Bac_DnaA"/>
    <property type="match status" value="1"/>
</dbReference>
<dbReference type="EMBL" id="JBHTKL010000001">
    <property type="protein sequence ID" value="MFD1018993.1"/>
    <property type="molecule type" value="Genomic_DNA"/>
</dbReference>
<dbReference type="CDD" id="cd00009">
    <property type="entry name" value="AAA"/>
    <property type="match status" value="1"/>
</dbReference>
<dbReference type="SMART" id="SM00382">
    <property type="entry name" value="AAA"/>
    <property type="match status" value="1"/>
</dbReference>
<dbReference type="InterPro" id="IPR013317">
    <property type="entry name" value="DnaA_dom"/>
</dbReference>
<evidence type="ECO:0000313" key="3">
    <source>
        <dbReference type="Proteomes" id="UP001596990"/>
    </source>
</evidence>
<dbReference type="NCBIfam" id="NF006505">
    <property type="entry name" value="PRK08939.1"/>
    <property type="match status" value="1"/>
</dbReference>
<comment type="caution">
    <text evidence="2">The sequence shown here is derived from an EMBL/GenBank/DDBJ whole genome shotgun (WGS) entry which is preliminary data.</text>
</comment>
<gene>
    <name evidence="2" type="primary">dnaI</name>
    <name evidence="2" type="ORF">ACFQ2J_07255</name>
</gene>
<evidence type="ECO:0000313" key="2">
    <source>
        <dbReference type="EMBL" id="MFD1018993.1"/>
    </source>
</evidence>
<reference evidence="3" key="1">
    <citation type="journal article" date="2019" name="Int. J. Syst. Evol. Microbiol.">
        <title>The Global Catalogue of Microorganisms (GCM) 10K type strain sequencing project: providing services to taxonomists for standard genome sequencing and annotation.</title>
        <authorList>
            <consortium name="The Broad Institute Genomics Platform"/>
            <consortium name="The Broad Institute Genome Sequencing Center for Infectious Disease"/>
            <person name="Wu L."/>
            <person name="Ma J."/>
        </authorList>
    </citation>
    <scope>NUCLEOTIDE SEQUENCE [LARGE SCALE GENOMIC DNA]</scope>
    <source>
        <strain evidence="3">CCUG 56607</strain>
    </source>
</reference>
<keyword evidence="3" id="KW-1185">Reference proteome</keyword>
<dbReference type="InterPro" id="IPR009928">
    <property type="entry name" value="DnaI_N"/>
</dbReference>
<dbReference type="SUPFAM" id="SSF52540">
    <property type="entry name" value="P-loop containing nucleoside triphosphate hydrolases"/>
    <property type="match status" value="1"/>
</dbReference>
<name>A0ABW3L1L2_9BACI</name>